<keyword evidence="5" id="KW-1185">Reference proteome</keyword>
<feature type="domain" description="S-layer protein C-terminal" evidence="3">
    <location>
        <begin position="810"/>
        <end position="854"/>
    </location>
</feature>
<feature type="region of interest" description="Disordered" evidence="1">
    <location>
        <begin position="39"/>
        <end position="191"/>
    </location>
</feature>
<feature type="domain" description="S-layer protein C-terminal" evidence="3">
    <location>
        <begin position="672"/>
        <end position="727"/>
    </location>
</feature>
<accession>A0ABW1RKK4</accession>
<evidence type="ECO:0000313" key="4">
    <source>
        <dbReference type="EMBL" id="MFC6176575.1"/>
    </source>
</evidence>
<dbReference type="Gene3D" id="3.10.20.320">
    <property type="entry name" value="Putative peptidoglycan bound protein (lpxtg motif)"/>
    <property type="match status" value="1"/>
</dbReference>
<sequence>MKFNNKYFYLGISLFSAIILTPLAATPVKADVAPTTVNAAKTSSTTPVTTSATATSTTQKDITADTKSVGINPAPTTEASTTSALSPTSVSTSTTSSPVQASTNAASSPASTSTTTAVSGTVQTSTTAASSPASTSTTTASSPVQTSTTTASSPALTSTTTTASGTVQTSTTAASSPASASTTTSNPTTTTVTSDVISSNLPDNTVVNFADPLLGAVIKQQLNLKSTDPITVGEIKSYKSKYFSANETGYLVGQTHTTMTDLQATPIESLDGLQYLQLLPANTLVDFQAKIASDSKANTDLTPLDNLTLSNLDIVGNFSNPSAKEIDVTQLTKLNVVNASAIDLSGDLGLSYGDGITNQQLQTISPWLINYATNSTNTSANINTIVLSNTNITDFSSLKGLENGKKVMVIADTPVHIDNTPVFAVENQPITFTAKPILGLNGDDLAGGYHFSNSVPQQYLTEEDLTNLGNDNYRLDNPTQGAQVLAYGYLGFGYSSNPDNYVNKTYGNATLQYYILNGQPIIWQTHPSILVNYLNSNNQPLTVKGGTYQQIISGVNIGDAYDLTTISQIPGYKLTSPLTLLKGNFTQDPREVNLIYSKINTQDDSDDNSTTTQTEPPIQVYNPDGHPLADTYVHVGNNIIIASIHKNNQTFYQLSNKQWVLSTDFYNQKLTQKDVRTFDSKTVLVNKDGKIISNSLASNSEWKILKTVTILGQKYYEVANNEFILASDTVEFTPESNDTKLHLTADTISYNSKGQPLKTKLSLGSNWSSDGFAIIDHQKMYRIADDEWVKAVDLYVYQPISKIFHANQITKIYNLAGNLLPQKLPAKTSWKIDQLVMINGLNYYRVATGEFIKA</sequence>
<feature type="compositionally biased region" description="Low complexity" evidence="1">
    <location>
        <begin position="39"/>
        <end position="58"/>
    </location>
</feature>
<evidence type="ECO:0000256" key="1">
    <source>
        <dbReference type="SAM" id="MobiDB-lite"/>
    </source>
</evidence>
<protein>
    <submittedName>
        <fullName evidence="4">MucBP domain-containing protein</fullName>
    </submittedName>
</protein>
<name>A0ABW1RKK4_9LACO</name>
<evidence type="ECO:0000256" key="2">
    <source>
        <dbReference type="SAM" id="SignalP"/>
    </source>
</evidence>
<organism evidence="4 5">
    <name type="scientific">Companilactobacillus huachuanensis</name>
    <dbReference type="NCBI Taxonomy" id="2559914"/>
    <lineage>
        <taxon>Bacteria</taxon>
        <taxon>Bacillati</taxon>
        <taxon>Bacillota</taxon>
        <taxon>Bacilli</taxon>
        <taxon>Lactobacillales</taxon>
        <taxon>Lactobacillaceae</taxon>
        <taxon>Companilactobacillus</taxon>
    </lineage>
</organism>
<dbReference type="Gene3D" id="3.80.10.10">
    <property type="entry name" value="Ribonuclease Inhibitor"/>
    <property type="match status" value="1"/>
</dbReference>
<feature type="compositionally biased region" description="Low complexity" evidence="1">
    <location>
        <begin position="73"/>
        <end position="191"/>
    </location>
</feature>
<dbReference type="InterPro" id="IPR032675">
    <property type="entry name" value="LRR_dom_sf"/>
</dbReference>
<dbReference type="Proteomes" id="UP001596288">
    <property type="component" value="Unassembled WGS sequence"/>
</dbReference>
<dbReference type="InterPro" id="IPR024968">
    <property type="entry name" value="SlpA_C_lactobacillus"/>
</dbReference>
<dbReference type="EMBL" id="JBHSSF010000018">
    <property type="protein sequence ID" value="MFC6176575.1"/>
    <property type="molecule type" value="Genomic_DNA"/>
</dbReference>
<dbReference type="RefSeq" id="WP_137611672.1">
    <property type="nucleotide sequence ID" value="NZ_BJDF01000012.1"/>
</dbReference>
<comment type="caution">
    <text evidence="4">The sequence shown here is derived from an EMBL/GenBank/DDBJ whole genome shotgun (WGS) entry which is preliminary data.</text>
</comment>
<evidence type="ECO:0000259" key="3">
    <source>
        <dbReference type="Pfam" id="PF03217"/>
    </source>
</evidence>
<feature type="chain" id="PRO_5045338848" evidence="2">
    <location>
        <begin position="25"/>
        <end position="854"/>
    </location>
</feature>
<gene>
    <name evidence="4" type="ORF">ACFQAV_06965</name>
</gene>
<reference evidence="5" key="1">
    <citation type="journal article" date="2019" name="Int. J. Syst. Evol. Microbiol.">
        <title>The Global Catalogue of Microorganisms (GCM) 10K type strain sequencing project: providing services to taxonomists for standard genome sequencing and annotation.</title>
        <authorList>
            <consortium name="The Broad Institute Genomics Platform"/>
            <consortium name="The Broad Institute Genome Sequencing Center for Infectious Disease"/>
            <person name="Wu L."/>
            <person name="Ma J."/>
        </authorList>
    </citation>
    <scope>NUCLEOTIDE SEQUENCE [LARGE SCALE GENOMIC DNA]</scope>
    <source>
        <strain evidence="5">CCM 8927</strain>
    </source>
</reference>
<keyword evidence="2" id="KW-0732">Signal</keyword>
<proteinExistence type="predicted"/>
<feature type="signal peptide" evidence="2">
    <location>
        <begin position="1"/>
        <end position="24"/>
    </location>
</feature>
<evidence type="ECO:0000313" key="5">
    <source>
        <dbReference type="Proteomes" id="UP001596288"/>
    </source>
</evidence>
<dbReference type="Pfam" id="PF03217">
    <property type="entry name" value="SlpA"/>
    <property type="match status" value="2"/>
</dbReference>